<feature type="domain" description="Phosphoribosyltransferase" evidence="1">
    <location>
        <begin position="11"/>
        <end position="183"/>
    </location>
</feature>
<keyword evidence="2" id="KW-0808">Transferase</keyword>
<accession>F2J4B0</accession>
<sequence length="224" mass="24249">MSHIFANRHEAGKALADRLVRRGYVDPVVLALPRGGVPVAAVIADALNAPLDLVLVRKIGTPGQPELALAAVVDGDEPQLVVNEDVRRYTGVSDAELEAMKARQLAEIERRRTLYLAGRAKVPVEGRTVIVVDDGIATGATVRAALKGLRRQKPARLILAVPVAPADTLARLRPEVDETVCLETPAPFYAIGFYYLDFTQVDDDEVIDLLARHGRPPAARQQAD</sequence>
<evidence type="ECO:0000313" key="3">
    <source>
        <dbReference type="Proteomes" id="UP000008130"/>
    </source>
</evidence>
<dbReference type="AlphaFoldDB" id="F2J4B0"/>
<dbReference type="Pfam" id="PF00156">
    <property type="entry name" value="Pribosyltran"/>
    <property type="match status" value="1"/>
</dbReference>
<dbReference type="InterPro" id="IPR000836">
    <property type="entry name" value="PRTase_dom"/>
</dbReference>
<reference evidence="2 3" key="1">
    <citation type="journal article" date="2011" name="J. Bacteriol.">
        <title>Complete genome sequence of Polymorphum gilvum SL003B-26A1T, a crude oil-degrading bacterium from oil-polluted saline soil.</title>
        <authorList>
            <person name="Li S.G."/>
            <person name="Tang Y.Q."/>
            <person name="Nie Y."/>
            <person name="Cai M."/>
            <person name="Wu X.L."/>
        </authorList>
    </citation>
    <scope>NUCLEOTIDE SEQUENCE [LARGE SCALE GENOMIC DNA]</scope>
    <source>
        <strain evidence="3">LMG 25793 / CGMCC 1.9160 / SL003B-26A1</strain>
    </source>
</reference>
<keyword evidence="3" id="KW-1185">Reference proteome</keyword>
<dbReference type="eggNOG" id="COG1926">
    <property type="taxonomic scope" value="Bacteria"/>
</dbReference>
<dbReference type="HOGENOM" id="CLU_083583_0_0_5"/>
<dbReference type="STRING" id="991905.SL003B_2629"/>
<dbReference type="Gene3D" id="3.30.1310.20">
    <property type="entry name" value="PRTase-like"/>
    <property type="match status" value="1"/>
</dbReference>
<dbReference type="KEGG" id="pgv:SL003B_2629"/>
<dbReference type="InterPro" id="IPR029057">
    <property type="entry name" value="PRTase-like"/>
</dbReference>
<dbReference type="SUPFAM" id="SSF53271">
    <property type="entry name" value="PRTase-like"/>
    <property type="match status" value="1"/>
</dbReference>
<dbReference type="CDD" id="cd06223">
    <property type="entry name" value="PRTases_typeI"/>
    <property type="match status" value="1"/>
</dbReference>
<dbReference type="RefSeq" id="WP_013653366.1">
    <property type="nucleotide sequence ID" value="NC_015259.1"/>
</dbReference>
<proteinExistence type="predicted"/>
<gene>
    <name evidence="2" type="ordered locus">SL003B_2629</name>
</gene>
<dbReference type="Proteomes" id="UP000008130">
    <property type="component" value="Chromosome"/>
</dbReference>
<dbReference type="Gene3D" id="3.40.50.2020">
    <property type="match status" value="1"/>
</dbReference>
<evidence type="ECO:0000313" key="2">
    <source>
        <dbReference type="EMBL" id="ADZ71052.1"/>
    </source>
</evidence>
<dbReference type="OrthoDB" id="9810066at2"/>
<dbReference type="EMBL" id="CP002568">
    <property type="protein sequence ID" value="ADZ71052.1"/>
    <property type="molecule type" value="Genomic_DNA"/>
</dbReference>
<dbReference type="GO" id="GO:0016740">
    <property type="term" value="F:transferase activity"/>
    <property type="evidence" value="ECO:0007669"/>
    <property type="project" value="UniProtKB-KW"/>
</dbReference>
<protein>
    <submittedName>
        <fullName evidence="2">Phosphoribosyl transferase domain protein</fullName>
    </submittedName>
</protein>
<organism evidence="2 3">
    <name type="scientific">Polymorphum gilvum (strain LMG 25793 / CGMCC 1.9160 / SL003B-26A1)</name>
    <dbReference type="NCBI Taxonomy" id="991905"/>
    <lineage>
        <taxon>Bacteria</taxon>
        <taxon>Pseudomonadati</taxon>
        <taxon>Pseudomonadota</taxon>
        <taxon>Alphaproteobacteria</taxon>
        <taxon>Rhodobacterales</taxon>
        <taxon>Paracoccaceae</taxon>
        <taxon>Polymorphum</taxon>
    </lineage>
</organism>
<evidence type="ECO:0000259" key="1">
    <source>
        <dbReference type="Pfam" id="PF00156"/>
    </source>
</evidence>
<name>F2J4B0_POLGS</name>